<feature type="domain" description="B30.2/SPRY" evidence="6">
    <location>
        <begin position="224"/>
        <end position="401"/>
    </location>
</feature>
<keyword evidence="8" id="KW-1185">Reference proteome</keyword>
<dbReference type="AlphaFoldDB" id="A0A9N7YTL9"/>
<reference evidence="7" key="1">
    <citation type="submission" date="2020-03" db="EMBL/GenBank/DDBJ databases">
        <authorList>
            <person name="Weist P."/>
        </authorList>
    </citation>
    <scope>NUCLEOTIDE SEQUENCE</scope>
</reference>
<dbReference type="Pfam" id="PF25600">
    <property type="entry name" value="TRIM_CC"/>
    <property type="match status" value="1"/>
</dbReference>
<dbReference type="EMBL" id="CADEAL010002280">
    <property type="protein sequence ID" value="CAB1439432.1"/>
    <property type="molecule type" value="Genomic_DNA"/>
</dbReference>
<keyword evidence="1 3" id="KW-0863">Zinc-finger</keyword>
<dbReference type="PROSITE" id="PS50188">
    <property type="entry name" value="B302_SPRY"/>
    <property type="match status" value="1"/>
</dbReference>
<feature type="region of interest" description="Disordered" evidence="4">
    <location>
        <begin position="374"/>
        <end position="401"/>
    </location>
</feature>
<keyword evidence="1 3" id="KW-0479">Metal-binding</keyword>
<dbReference type="GO" id="GO:0008270">
    <property type="term" value="F:zinc ion binding"/>
    <property type="evidence" value="ECO:0007669"/>
    <property type="project" value="UniProtKB-KW"/>
</dbReference>
<dbReference type="SUPFAM" id="SSF49899">
    <property type="entry name" value="Concanavalin A-like lectins/glucanases"/>
    <property type="match status" value="1"/>
</dbReference>
<dbReference type="Pfam" id="PF13765">
    <property type="entry name" value="PRY"/>
    <property type="match status" value="1"/>
</dbReference>
<dbReference type="InterPro" id="IPR003879">
    <property type="entry name" value="Butyrophylin_SPRY"/>
</dbReference>
<feature type="compositionally biased region" description="Acidic residues" evidence="4">
    <location>
        <begin position="375"/>
        <end position="385"/>
    </location>
</feature>
<gene>
    <name evidence="7" type="ORF">PLEPLA_LOCUS27224</name>
</gene>
<dbReference type="CDD" id="cd19769">
    <property type="entry name" value="Bbox2_TRIM16-like"/>
    <property type="match status" value="1"/>
</dbReference>
<dbReference type="PANTHER" id="PTHR24103">
    <property type="entry name" value="E3 UBIQUITIN-PROTEIN LIGASE TRIM"/>
    <property type="match status" value="1"/>
</dbReference>
<dbReference type="InterPro" id="IPR043136">
    <property type="entry name" value="B30.2/SPRY_sf"/>
</dbReference>
<protein>
    <submittedName>
        <fullName evidence="7">Uncharacterized protein</fullName>
    </submittedName>
</protein>
<dbReference type="InterPro" id="IPR013320">
    <property type="entry name" value="ConA-like_dom_sf"/>
</dbReference>
<evidence type="ECO:0000259" key="6">
    <source>
        <dbReference type="PROSITE" id="PS50188"/>
    </source>
</evidence>
<feature type="domain" description="B box-type" evidence="5">
    <location>
        <begin position="29"/>
        <end position="69"/>
    </location>
</feature>
<dbReference type="InterPro" id="IPR006574">
    <property type="entry name" value="PRY"/>
</dbReference>
<dbReference type="Gene3D" id="2.60.120.920">
    <property type="match status" value="1"/>
</dbReference>
<name>A0A9N7YTL9_PLEPL</name>
<dbReference type="InterPro" id="IPR001870">
    <property type="entry name" value="B30.2/SPRY"/>
</dbReference>
<evidence type="ECO:0000259" key="5">
    <source>
        <dbReference type="PROSITE" id="PS50119"/>
    </source>
</evidence>
<dbReference type="SMART" id="SM00589">
    <property type="entry name" value="PRY"/>
    <property type="match status" value="1"/>
</dbReference>
<dbReference type="SUPFAM" id="SSF57845">
    <property type="entry name" value="B-box zinc-binding domain"/>
    <property type="match status" value="1"/>
</dbReference>
<keyword evidence="2" id="KW-0862">Zinc</keyword>
<accession>A0A9N7YTL9</accession>
<dbReference type="PROSITE" id="PS50119">
    <property type="entry name" value="ZF_BBOX"/>
    <property type="match status" value="1"/>
</dbReference>
<dbReference type="InterPro" id="IPR058030">
    <property type="entry name" value="TRIM8/14/16/25/29/45/65_CC"/>
</dbReference>
<comment type="caution">
    <text evidence="7">The sequence shown here is derived from an EMBL/GenBank/DDBJ whole genome shotgun (WGS) entry which is preliminary data.</text>
</comment>
<feature type="compositionally biased region" description="Polar residues" evidence="4">
    <location>
        <begin position="388"/>
        <end position="401"/>
    </location>
</feature>
<evidence type="ECO:0000256" key="2">
    <source>
        <dbReference type="ARBA" id="ARBA00022833"/>
    </source>
</evidence>
<dbReference type="PRINTS" id="PR01407">
    <property type="entry name" value="BUTYPHLNCDUF"/>
</dbReference>
<evidence type="ECO:0000256" key="4">
    <source>
        <dbReference type="SAM" id="MobiDB-lite"/>
    </source>
</evidence>
<evidence type="ECO:0000256" key="3">
    <source>
        <dbReference type="PROSITE-ProRule" id="PRU00024"/>
    </source>
</evidence>
<evidence type="ECO:0000313" key="8">
    <source>
        <dbReference type="Proteomes" id="UP001153269"/>
    </source>
</evidence>
<sequence length="401" mass="45809">MSFCKKHLEPHQRIATLKKHTLIDPVEDLESRLCEKHDKPLDMFCIADQSCICEVCNSSNHKTHKTVTIEEAAQVLKKQLGMKKSQRDQMIEERQQRIEEIENSLEASRTDSAMALSSTVSAVNDVVDYIKRSLVKFTEVIETKQGNIETEAKGLLQELDREIVQIKQESTHLNAPTDKDPFRLLTNFRSLSITQPKVKDWAGVTLKCPPFPAQGSTLRAKLMREISSLCDPDLKEKQQHAVDVTLDPDTAHPKLRLSADRKRVAHGDGIMKQRYFPESFDQLLAVLGKEGFRSGTFYYEVQVKDKTEWLLGVVNHSINRKGEIQLSPREWLLDHFSDKRNRVYSQYKPCRRPPSERDPSKGWSVCRLQGGELQDLTEDGDDPEPDTITPSKPVNPQLQLL</sequence>
<organism evidence="7 8">
    <name type="scientific">Pleuronectes platessa</name>
    <name type="common">European plaice</name>
    <dbReference type="NCBI Taxonomy" id="8262"/>
    <lineage>
        <taxon>Eukaryota</taxon>
        <taxon>Metazoa</taxon>
        <taxon>Chordata</taxon>
        <taxon>Craniata</taxon>
        <taxon>Vertebrata</taxon>
        <taxon>Euteleostomi</taxon>
        <taxon>Actinopterygii</taxon>
        <taxon>Neopterygii</taxon>
        <taxon>Teleostei</taxon>
        <taxon>Neoteleostei</taxon>
        <taxon>Acanthomorphata</taxon>
        <taxon>Carangaria</taxon>
        <taxon>Pleuronectiformes</taxon>
        <taxon>Pleuronectoidei</taxon>
        <taxon>Pleuronectidae</taxon>
        <taxon>Pleuronectes</taxon>
    </lineage>
</organism>
<dbReference type="InterPro" id="IPR050143">
    <property type="entry name" value="TRIM/RBCC"/>
</dbReference>
<evidence type="ECO:0000256" key="1">
    <source>
        <dbReference type="ARBA" id="ARBA00022771"/>
    </source>
</evidence>
<dbReference type="InterPro" id="IPR000315">
    <property type="entry name" value="Znf_B-box"/>
</dbReference>
<dbReference type="SMART" id="SM00336">
    <property type="entry name" value="BBOX"/>
    <property type="match status" value="1"/>
</dbReference>
<evidence type="ECO:0000313" key="7">
    <source>
        <dbReference type="EMBL" id="CAB1439432.1"/>
    </source>
</evidence>
<dbReference type="Gene3D" id="3.30.160.60">
    <property type="entry name" value="Classic Zinc Finger"/>
    <property type="match status" value="1"/>
</dbReference>
<dbReference type="Proteomes" id="UP001153269">
    <property type="component" value="Unassembled WGS sequence"/>
</dbReference>
<proteinExistence type="predicted"/>
<dbReference type="Pfam" id="PF00643">
    <property type="entry name" value="zf-B_box"/>
    <property type="match status" value="1"/>
</dbReference>